<dbReference type="SMR" id="O62313"/>
<dbReference type="InterPro" id="IPR013961">
    <property type="entry name" value="RAI1"/>
</dbReference>
<keyword evidence="5" id="KW-1185">Reference proteome</keyword>
<dbReference type="CTD" id="187384"/>
<dbReference type="GO" id="GO:0005634">
    <property type="term" value="C:nucleus"/>
    <property type="evidence" value="ECO:0000318"/>
    <property type="project" value="GO_Central"/>
</dbReference>
<name>O62313_CAEEL</name>
<comment type="cofactor">
    <cofactor evidence="2">
        <name>a divalent metal cation</name>
        <dbReference type="ChEBI" id="CHEBI:60240"/>
    </cofactor>
</comment>
<dbReference type="KEGG" id="cel:CELE_M01G12.7"/>
<keyword evidence="2" id="KW-0540">Nuclease</keyword>
<dbReference type="STRING" id="6239.M01G12.7.1"/>
<dbReference type="PANTHER" id="PTHR12395">
    <property type="entry name" value="DOM-3 RELATED"/>
    <property type="match status" value="1"/>
</dbReference>
<comment type="function">
    <text evidence="2">Decapping enzyme for NAD-capped RNAs: specifically hydrolyzes the nicotinamide adenine dinucleotide (NAD) cap from a subset of RNAs by removing the entire NAD moiety from the 5'-end of an NAD-capped RNA.</text>
</comment>
<reference evidence="4 5" key="1">
    <citation type="journal article" date="1998" name="Science">
        <title>Genome sequence of the nematode C. elegans: a platform for investigating biology.</title>
        <authorList>
            <consortium name="The C. elegans sequencing consortium"/>
            <person name="Sulson J.E."/>
            <person name="Waterston R."/>
        </authorList>
    </citation>
    <scope>NUCLEOTIDE SEQUENCE [LARGE SCALE GENOMIC DNA]</scope>
    <source>
        <strain evidence="4 5">Bristol N2</strain>
    </source>
</reference>
<dbReference type="InterPro" id="IPR039039">
    <property type="entry name" value="RAI1-like_fam"/>
</dbReference>
<dbReference type="InParanoid" id="O62313"/>
<dbReference type="AlphaFoldDB" id="O62313"/>
<dbReference type="AGR" id="WB:WBGene00010821"/>
<evidence type="ECO:0000256" key="2">
    <source>
        <dbReference type="RuleBase" id="RU367113"/>
    </source>
</evidence>
<dbReference type="GO" id="GO:0046872">
    <property type="term" value="F:metal ion binding"/>
    <property type="evidence" value="ECO:0007669"/>
    <property type="project" value="UniProtKB-KW"/>
</dbReference>
<evidence type="ECO:0000256" key="1">
    <source>
        <dbReference type="ARBA" id="ARBA00006562"/>
    </source>
</evidence>
<accession>O62313</accession>
<dbReference type="WormBase" id="M01G12.7">
    <property type="protein sequence ID" value="CE18071"/>
    <property type="gene ID" value="WBGene00010821"/>
</dbReference>
<feature type="domain" description="RAI1-like" evidence="3">
    <location>
        <begin position="9"/>
        <end position="317"/>
    </location>
</feature>
<organism evidence="4 5">
    <name type="scientific">Caenorhabditis elegans</name>
    <dbReference type="NCBI Taxonomy" id="6239"/>
    <lineage>
        <taxon>Eukaryota</taxon>
        <taxon>Metazoa</taxon>
        <taxon>Ecdysozoa</taxon>
        <taxon>Nematoda</taxon>
        <taxon>Chromadorea</taxon>
        <taxon>Rhabditida</taxon>
        <taxon>Rhabditina</taxon>
        <taxon>Rhabditomorpha</taxon>
        <taxon>Rhabditoidea</taxon>
        <taxon>Rhabditidae</taxon>
        <taxon>Peloderinae</taxon>
        <taxon>Caenorhabditis</taxon>
    </lineage>
</organism>
<dbReference type="PIR" id="T23667">
    <property type="entry name" value="T23667"/>
</dbReference>
<protein>
    <recommendedName>
        <fullName evidence="2">Decapping nuclease</fullName>
        <ecNumber evidence="2">3.6.1.-</ecNumber>
    </recommendedName>
</protein>
<sequence>METQKIRVTTIAYYSRDSEMNVIPDSRPKTLNKNSTYFDRPYQTLPSLDGEFDDLGGGEFDLESFLQFIRQKDLYEGNCNKPDFVTNKNLLATIASFVPPTESSGSVQQKENIQILVVRVGGVYYLAKLSKENKKHRLFDCSFVFEHILTRATEDEMPMANGIVNKGVFKMEVPLGDGTFCTVLYTGELDAVDDRNNHVELKLFEGGLTEHVWKRRSQWMFWQSFFSNVLTLIIGSRNHPSLLEITDAKFDWPTNVLYDIETRSREEILEEVAKRFEGTEDHWTIEDGQKRLQSFFNLIKNSVKKDRDCYVITNDGSQWKIEQDHQKLAGTFRHVVEHILKSKGKMDINGNISYLPVREEWERSLIVKYLSENTESDETKAKKIVDRLGSGIGPEVAAVRCIGQPRHLQIVVNSIYQQRRCLRNVHKMKTSEFNGFYIERFISWEERKAFHEDQRNMARN</sequence>
<dbReference type="PhylomeDB" id="O62313"/>
<dbReference type="eggNOG" id="ENOG502SH3D">
    <property type="taxonomic scope" value="Eukaryota"/>
</dbReference>
<evidence type="ECO:0000313" key="6">
    <source>
        <dbReference type="WormBase" id="M01G12.7"/>
    </source>
</evidence>
<dbReference type="UCSC" id="M01G12.7">
    <property type="organism name" value="c. elegans"/>
</dbReference>
<evidence type="ECO:0000259" key="3">
    <source>
        <dbReference type="Pfam" id="PF08652"/>
    </source>
</evidence>
<dbReference type="GO" id="GO:0000956">
    <property type="term" value="P:nuclear-transcribed mRNA catabolic process"/>
    <property type="evidence" value="ECO:0000318"/>
    <property type="project" value="GO_Central"/>
</dbReference>
<dbReference type="PANTHER" id="PTHR12395:SF12">
    <property type="entry name" value="DECAPPING NUCLEASE"/>
    <property type="match status" value="1"/>
</dbReference>
<gene>
    <name evidence="4" type="ORF">CELE_M01G12.7</name>
    <name evidence="4 6" type="ORF">M01G12.7</name>
</gene>
<keyword evidence="2" id="KW-0539">Nucleus</keyword>
<evidence type="ECO:0000313" key="4">
    <source>
        <dbReference type="EMBL" id="CAB04616.1"/>
    </source>
</evidence>
<evidence type="ECO:0000313" key="5">
    <source>
        <dbReference type="Proteomes" id="UP000001940"/>
    </source>
</evidence>
<comment type="subcellular location">
    <subcellularLocation>
        <location evidence="2">Nucleus</location>
    </subcellularLocation>
</comment>
<dbReference type="EMBL" id="BX284601">
    <property type="protein sequence ID" value="CAB04616.1"/>
    <property type="molecule type" value="Genomic_DNA"/>
</dbReference>
<dbReference type="Proteomes" id="UP000001940">
    <property type="component" value="Chromosome I"/>
</dbReference>
<dbReference type="GO" id="GO:0000166">
    <property type="term" value="F:nucleotide binding"/>
    <property type="evidence" value="ECO:0007669"/>
    <property type="project" value="UniProtKB-KW"/>
</dbReference>
<keyword evidence="2" id="KW-0694">RNA-binding</keyword>
<dbReference type="PaxDb" id="6239-M01G12.7"/>
<proteinExistence type="inferred from homology"/>
<dbReference type="GO" id="GO:0110155">
    <property type="term" value="P:NAD-cap decapping"/>
    <property type="evidence" value="ECO:0000318"/>
    <property type="project" value="GO_Central"/>
</dbReference>
<dbReference type="Bgee" id="WBGene00010821">
    <property type="expression patterns" value="Expressed in multicellular organism and 1 other cell type or tissue"/>
</dbReference>
<dbReference type="GO" id="GO:0005829">
    <property type="term" value="C:cytosol"/>
    <property type="evidence" value="ECO:0000318"/>
    <property type="project" value="GO_Central"/>
</dbReference>
<dbReference type="GO" id="GO:0003723">
    <property type="term" value="F:RNA binding"/>
    <property type="evidence" value="ECO:0007669"/>
    <property type="project" value="UniProtKB-KW"/>
</dbReference>
<dbReference type="FunCoup" id="O62313">
    <property type="interactions" value="235"/>
</dbReference>
<dbReference type="EC" id="3.6.1.-" evidence="2"/>
<dbReference type="RefSeq" id="NP_493060.1">
    <property type="nucleotide sequence ID" value="NM_060659.1"/>
</dbReference>
<dbReference type="OrthoDB" id="5872150at2759"/>
<keyword evidence="2" id="KW-0479">Metal-binding</keyword>
<comment type="similarity">
    <text evidence="1 2">Belongs to the DXO/Dom3Z family.</text>
</comment>
<dbReference type="HOGENOM" id="CLU_046467_0_0_1"/>
<keyword evidence="2" id="KW-0547">Nucleotide-binding</keyword>
<dbReference type="GeneID" id="187384"/>
<dbReference type="Pfam" id="PF08652">
    <property type="entry name" value="RAI1"/>
    <property type="match status" value="1"/>
</dbReference>
<dbReference type="GO" id="GO:0004518">
    <property type="term" value="F:nuclease activity"/>
    <property type="evidence" value="ECO:0007669"/>
    <property type="project" value="UniProtKB-KW"/>
</dbReference>
<keyword evidence="2" id="KW-0378">Hydrolase</keyword>
<dbReference type="GO" id="GO:0034353">
    <property type="term" value="F:mRNA 5'-diphosphatase activity"/>
    <property type="evidence" value="ECO:0000318"/>
    <property type="project" value="GO_Central"/>
</dbReference>